<dbReference type="InterPro" id="IPR028082">
    <property type="entry name" value="Peripla_BP_I"/>
</dbReference>
<dbReference type="STRING" id="1618207.UM93_16560"/>
<dbReference type="SUPFAM" id="SSF53822">
    <property type="entry name" value="Periplasmic binding protein-like I"/>
    <property type="match status" value="1"/>
</dbReference>
<organism evidence="5 6">
    <name type="scientific">Psychromicrobium lacuslunae</name>
    <dbReference type="NCBI Taxonomy" id="1618207"/>
    <lineage>
        <taxon>Bacteria</taxon>
        <taxon>Bacillati</taxon>
        <taxon>Actinomycetota</taxon>
        <taxon>Actinomycetes</taxon>
        <taxon>Micrococcales</taxon>
        <taxon>Micrococcaceae</taxon>
        <taxon>Psychromicrobium</taxon>
    </lineage>
</organism>
<dbReference type="GO" id="GO:0030288">
    <property type="term" value="C:outer membrane-bounded periplasmic space"/>
    <property type="evidence" value="ECO:0007669"/>
    <property type="project" value="TreeGrafter"/>
</dbReference>
<dbReference type="PATRIC" id="fig|1618207.4.peg.3365"/>
<dbReference type="AlphaFoldDB" id="A0A0D4C3T4"/>
<name>A0A0D4C3T4_9MICC</name>
<dbReference type="InterPro" id="IPR050555">
    <property type="entry name" value="Bact_Solute-Bind_Prot2"/>
</dbReference>
<keyword evidence="3" id="KW-0732">Signal</keyword>
<evidence type="ECO:0000313" key="6">
    <source>
        <dbReference type="Proteomes" id="UP000061839"/>
    </source>
</evidence>
<accession>A0A0D4C3T4</accession>
<sequence length="324" mass="33479">MIALTAALALSAVMVAGCSSTGGRPQPNANGAAGPAVNTPRITIALVSHSGAGDTFWDIVRRGAEEAAAKDNVNLLYTADDDGPRQAQLIQQAIDQKVSGIAVTLAKPDALKSVLANAKAANIPVVVINSGESVAKSLGAQAYFGADDKVAGNAVGDKLLAEGYSHPICVIHEQGNVGLEDRCAGVKAKVPATEVLYVPGKDMTQVSSTITSKLQATPTADVVIGLGAPFTLTALKAVEATGSKAKVASFDLNSELAQQIKDGKIIFTVDQQPWLQGYMAVEYFWQQLRGGFSLGGGQPVLTGPAIVDKDNVDAVLKFAKDGIR</sequence>
<dbReference type="EMBL" id="CP011005">
    <property type="protein sequence ID" value="AJT43224.1"/>
    <property type="molecule type" value="Genomic_DNA"/>
</dbReference>
<evidence type="ECO:0000259" key="4">
    <source>
        <dbReference type="Pfam" id="PF13407"/>
    </source>
</evidence>
<comment type="similarity">
    <text evidence="2">Belongs to the bacterial solute-binding protein 2 family.</text>
</comment>
<dbReference type="PANTHER" id="PTHR30036:SF7">
    <property type="entry name" value="ABC TRANSPORTER PERIPLASMIC-BINDING PROTEIN YPHF"/>
    <property type="match status" value="1"/>
</dbReference>
<gene>
    <name evidence="5" type="ORF">UM93_16560</name>
</gene>
<dbReference type="Gene3D" id="3.40.50.2300">
    <property type="match status" value="2"/>
</dbReference>
<dbReference type="PANTHER" id="PTHR30036">
    <property type="entry name" value="D-XYLOSE-BINDING PERIPLASMIC PROTEIN"/>
    <property type="match status" value="1"/>
</dbReference>
<keyword evidence="6" id="KW-1185">Reference proteome</keyword>
<evidence type="ECO:0000256" key="1">
    <source>
        <dbReference type="ARBA" id="ARBA00004196"/>
    </source>
</evidence>
<feature type="chain" id="PRO_5038836431" evidence="3">
    <location>
        <begin position="17"/>
        <end position="324"/>
    </location>
</feature>
<dbReference type="KEGG" id="ari:UM93_16560"/>
<dbReference type="Proteomes" id="UP000061839">
    <property type="component" value="Chromosome"/>
</dbReference>
<protein>
    <submittedName>
        <fullName evidence="5">Sugar ABC transporter substrate-binding protein</fullName>
    </submittedName>
</protein>
<dbReference type="GO" id="GO:0030246">
    <property type="term" value="F:carbohydrate binding"/>
    <property type="evidence" value="ECO:0007669"/>
    <property type="project" value="TreeGrafter"/>
</dbReference>
<evidence type="ECO:0000256" key="3">
    <source>
        <dbReference type="SAM" id="SignalP"/>
    </source>
</evidence>
<dbReference type="Pfam" id="PF13407">
    <property type="entry name" value="Peripla_BP_4"/>
    <property type="match status" value="1"/>
</dbReference>
<feature type="domain" description="Periplasmic binding protein" evidence="4">
    <location>
        <begin position="45"/>
        <end position="290"/>
    </location>
</feature>
<reference evidence="5 6" key="1">
    <citation type="journal article" date="2015" name="Genome Announc.">
        <title>Complete Genome Sequencing of Protease-Producing Novel Arthrobacter sp. Strain IHBB 11108 Using PacBio Single-Molecule Real-Time Sequencing Technology.</title>
        <authorList>
            <person name="Kiran S."/>
            <person name="Swarnkar M.K."/>
            <person name="Pal M."/>
            <person name="Thakur R."/>
            <person name="Tewari R."/>
            <person name="Singh A.K."/>
            <person name="Gulati A."/>
        </authorList>
    </citation>
    <scope>NUCLEOTIDE SEQUENCE [LARGE SCALE GENOMIC DNA]</scope>
    <source>
        <strain evidence="5 6">IHBB 11108</strain>
    </source>
</reference>
<proteinExistence type="inferred from homology"/>
<evidence type="ECO:0000256" key="2">
    <source>
        <dbReference type="ARBA" id="ARBA00007639"/>
    </source>
</evidence>
<dbReference type="HOGENOM" id="CLU_037628_3_5_11"/>
<comment type="subcellular location">
    <subcellularLocation>
        <location evidence="1">Cell envelope</location>
    </subcellularLocation>
</comment>
<evidence type="ECO:0000313" key="5">
    <source>
        <dbReference type="EMBL" id="AJT43224.1"/>
    </source>
</evidence>
<dbReference type="InterPro" id="IPR025997">
    <property type="entry name" value="SBP_2_dom"/>
</dbReference>
<feature type="signal peptide" evidence="3">
    <location>
        <begin position="1"/>
        <end position="16"/>
    </location>
</feature>